<feature type="transmembrane region" description="Helical" evidence="1">
    <location>
        <begin position="28"/>
        <end position="50"/>
    </location>
</feature>
<feature type="transmembrane region" description="Helical" evidence="1">
    <location>
        <begin position="279"/>
        <end position="298"/>
    </location>
</feature>
<dbReference type="PANTHER" id="PTHR39430">
    <property type="entry name" value="MEMBRANE-ASSOCIATED PROTEASE-RELATED"/>
    <property type="match status" value="1"/>
</dbReference>
<evidence type="ECO:0000256" key="1">
    <source>
        <dbReference type="SAM" id="Phobius"/>
    </source>
</evidence>
<keyword evidence="4" id="KW-1185">Reference proteome</keyword>
<name>A0A840QBD1_9PSEU</name>
<dbReference type="Pfam" id="PF02517">
    <property type="entry name" value="Rce1-like"/>
    <property type="match status" value="1"/>
</dbReference>
<feature type="transmembrane region" description="Helical" evidence="1">
    <location>
        <begin position="138"/>
        <end position="157"/>
    </location>
</feature>
<organism evidence="3 4">
    <name type="scientific">Saccharopolyspora phatthalungensis</name>
    <dbReference type="NCBI Taxonomy" id="664693"/>
    <lineage>
        <taxon>Bacteria</taxon>
        <taxon>Bacillati</taxon>
        <taxon>Actinomycetota</taxon>
        <taxon>Actinomycetes</taxon>
        <taxon>Pseudonocardiales</taxon>
        <taxon>Pseudonocardiaceae</taxon>
        <taxon>Saccharopolyspora</taxon>
    </lineage>
</organism>
<reference evidence="3 4" key="1">
    <citation type="submission" date="2020-08" db="EMBL/GenBank/DDBJ databases">
        <title>Sequencing the genomes of 1000 actinobacteria strains.</title>
        <authorList>
            <person name="Klenk H.-P."/>
        </authorList>
    </citation>
    <scope>NUCLEOTIDE SEQUENCE [LARGE SCALE GENOMIC DNA]</scope>
    <source>
        <strain evidence="3 4">DSM 45584</strain>
    </source>
</reference>
<protein>
    <recommendedName>
        <fullName evidence="2">CAAX prenyl protease 2/Lysostaphin resistance protein A-like domain-containing protein</fullName>
    </recommendedName>
</protein>
<dbReference type="GO" id="GO:0080120">
    <property type="term" value="P:CAAX-box protein maturation"/>
    <property type="evidence" value="ECO:0007669"/>
    <property type="project" value="UniProtKB-ARBA"/>
</dbReference>
<evidence type="ECO:0000313" key="4">
    <source>
        <dbReference type="Proteomes" id="UP000584374"/>
    </source>
</evidence>
<feature type="transmembrane region" description="Helical" evidence="1">
    <location>
        <begin position="111"/>
        <end position="132"/>
    </location>
</feature>
<sequence>MSIARRDRVLPSPLLGGVYRARRPTGPVVGLLVVVACFVVGQAAAALVLLPVLGASPNALLGSGMSLRDQLALLLCFLGATGLLALWVWGKERRSFGSVGFFPASRIGAKLALGAAVAVALLSVPVGVNVLSGQFDAGAVHAAQVGGAFVALLGFVVQASTEEALTRGYLMQVTYRKWGLTAAIAFQAVVFAASHGVNHNVSVIALVNILLIGLLLGFWALAEGSLWGVCAFHVVWNWCQGNVYGIEVSGMDIRTTMLDIRGAPGSTPLLTGAGFGIEGSLFATVVLAIAAVAAALAFRRRLSAARSSAA</sequence>
<dbReference type="InterPro" id="IPR003675">
    <property type="entry name" value="Rce1/LyrA-like_dom"/>
</dbReference>
<keyword evidence="1" id="KW-0472">Membrane</keyword>
<comment type="caution">
    <text evidence="3">The sequence shown here is derived from an EMBL/GenBank/DDBJ whole genome shotgun (WGS) entry which is preliminary data.</text>
</comment>
<dbReference type="RefSeq" id="WP_312864273.1">
    <property type="nucleotide sequence ID" value="NZ_JACHIW010000001.1"/>
</dbReference>
<feature type="domain" description="CAAX prenyl protease 2/Lysostaphin resistance protein A-like" evidence="2">
    <location>
        <begin position="148"/>
        <end position="238"/>
    </location>
</feature>
<evidence type="ECO:0000313" key="3">
    <source>
        <dbReference type="EMBL" id="MBB5155745.1"/>
    </source>
</evidence>
<accession>A0A840QBD1</accession>
<keyword evidence="1" id="KW-0812">Transmembrane</keyword>
<dbReference type="Proteomes" id="UP000584374">
    <property type="component" value="Unassembled WGS sequence"/>
</dbReference>
<dbReference type="EMBL" id="JACHIW010000001">
    <property type="protein sequence ID" value="MBB5155745.1"/>
    <property type="molecule type" value="Genomic_DNA"/>
</dbReference>
<proteinExistence type="predicted"/>
<keyword evidence="1" id="KW-1133">Transmembrane helix</keyword>
<gene>
    <name evidence="3" type="ORF">BJ970_003279</name>
</gene>
<dbReference type="GO" id="GO:0004175">
    <property type="term" value="F:endopeptidase activity"/>
    <property type="evidence" value="ECO:0007669"/>
    <property type="project" value="UniProtKB-ARBA"/>
</dbReference>
<dbReference type="PANTHER" id="PTHR39430:SF1">
    <property type="entry name" value="PROTEASE"/>
    <property type="match status" value="1"/>
</dbReference>
<feature type="transmembrane region" description="Helical" evidence="1">
    <location>
        <begin position="70"/>
        <end position="90"/>
    </location>
</feature>
<evidence type="ECO:0000259" key="2">
    <source>
        <dbReference type="Pfam" id="PF02517"/>
    </source>
</evidence>
<dbReference type="AlphaFoldDB" id="A0A840QBD1"/>
<feature type="transmembrane region" description="Helical" evidence="1">
    <location>
        <begin position="203"/>
        <end position="221"/>
    </location>
</feature>